<organism evidence="1 2">
    <name type="scientific">Candolleomyces eurysporus</name>
    <dbReference type="NCBI Taxonomy" id="2828524"/>
    <lineage>
        <taxon>Eukaryota</taxon>
        <taxon>Fungi</taxon>
        <taxon>Dikarya</taxon>
        <taxon>Basidiomycota</taxon>
        <taxon>Agaricomycotina</taxon>
        <taxon>Agaricomycetes</taxon>
        <taxon>Agaricomycetidae</taxon>
        <taxon>Agaricales</taxon>
        <taxon>Agaricineae</taxon>
        <taxon>Psathyrellaceae</taxon>
        <taxon>Candolleomyces</taxon>
    </lineage>
</organism>
<evidence type="ECO:0000313" key="1">
    <source>
        <dbReference type="EMBL" id="KAJ2927600.1"/>
    </source>
</evidence>
<sequence length="204" mass="22811">MSARLDHLWANWLYSNSLVPSWTKDDTPPAPLTRFHLYDYDTGGEPILGAEPTAKGLKMGFAYLLTHPRPFKTATFCLAPDKCCYMSVDIAEAVRLPDASLELLVQAQEGFLSRSTNVARPPIEGIPLNSLSLYRRRRCNRACIESHLAPFFPPGSHITLQADESSGRMQDPSYRRLGAKQLRFCVTPVNPIEEDGCQNEPSED</sequence>
<accession>A0A9W8J3K4</accession>
<dbReference type="Proteomes" id="UP001140091">
    <property type="component" value="Unassembled WGS sequence"/>
</dbReference>
<comment type="caution">
    <text evidence="1">The sequence shown here is derived from an EMBL/GenBank/DDBJ whole genome shotgun (WGS) entry which is preliminary data.</text>
</comment>
<gene>
    <name evidence="1" type="ORF">H1R20_g9502</name>
</gene>
<evidence type="ECO:0000313" key="2">
    <source>
        <dbReference type="Proteomes" id="UP001140091"/>
    </source>
</evidence>
<proteinExistence type="predicted"/>
<dbReference type="EMBL" id="JANBPK010000975">
    <property type="protein sequence ID" value="KAJ2927600.1"/>
    <property type="molecule type" value="Genomic_DNA"/>
</dbReference>
<dbReference type="AlphaFoldDB" id="A0A9W8J3K4"/>
<feature type="non-terminal residue" evidence="1">
    <location>
        <position position="204"/>
    </location>
</feature>
<name>A0A9W8J3K4_9AGAR</name>
<reference evidence="1" key="1">
    <citation type="submission" date="2022-06" db="EMBL/GenBank/DDBJ databases">
        <title>Genome Sequence of Candolleomyces eurysporus.</title>
        <authorList>
            <person name="Buettner E."/>
        </authorList>
    </citation>
    <scope>NUCLEOTIDE SEQUENCE</scope>
    <source>
        <strain evidence="1">VTCC 930004</strain>
    </source>
</reference>
<protein>
    <submittedName>
        <fullName evidence="1">Uncharacterized protein</fullName>
    </submittedName>
</protein>
<keyword evidence="2" id="KW-1185">Reference proteome</keyword>